<evidence type="ECO:0000256" key="1">
    <source>
        <dbReference type="SAM" id="MobiDB-lite"/>
    </source>
</evidence>
<dbReference type="AlphaFoldDB" id="A0A6H5GLU3"/>
<dbReference type="Proteomes" id="UP000479000">
    <property type="component" value="Unassembled WGS sequence"/>
</dbReference>
<evidence type="ECO:0000313" key="3">
    <source>
        <dbReference type="Proteomes" id="UP000479000"/>
    </source>
</evidence>
<feature type="region of interest" description="Disordered" evidence="1">
    <location>
        <begin position="1"/>
        <end position="66"/>
    </location>
</feature>
<sequence length="360" mass="40025">MIFQANLQRCDSEDVRSQNGGPEEGKLIPKTAVSRSRREYSKNIRGKPHPSLRRDWRNGPSQTESKPWQKFLAVSNSGMTASCSGSPSTFTKFDARMYINTLVVISEPVRVDHSPELKKVGPPTGAARIRTGSPAKWFRTGSWARYNMSDCRSNGYSSRSRCHLPEQTWLPGKPKLYLFRLIISIPGQFIDRTVHLVSSSESNRLETRLADMGAQVANDHYENVTESYPFKGKCNFVQASPIIMFGWPAPSADTAVQTEMGILGLLGSTRWIRSLSTQGGEAMSSRVSQDISAVRLERHVLNSSDPLFEGGRARPGQLRLSGEKPTPGTAVHAQFVEKLCLTSRYVPLIFFTFLGVVELV</sequence>
<gene>
    <name evidence="2" type="ORF">NTEN_LOCUS10233</name>
</gene>
<protein>
    <submittedName>
        <fullName evidence="2">Uncharacterized protein</fullName>
    </submittedName>
</protein>
<name>A0A6H5GLU3_9HEMI</name>
<accession>A0A6H5GLU3</accession>
<dbReference type="EMBL" id="CADCXU010015148">
    <property type="protein sequence ID" value="CAB0004756.1"/>
    <property type="molecule type" value="Genomic_DNA"/>
</dbReference>
<evidence type="ECO:0000313" key="2">
    <source>
        <dbReference type="EMBL" id="CAB0004756.1"/>
    </source>
</evidence>
<reference evidence="2 3" key="1">
    <citation type="submission" date="2020-02" db="EMBL/GenBank/DDBJ databases">
        <authorList>
            <person name="Ferguson B K."/>
        </authorList>
    </citation>
    <scope>NUCLEOTIDE SEQUENCE [LARGE SCALE GENOMIC DNA]</scope>
</reference>
<keyword evidence="3" id="KW-1185">Reference proteome</keyword>
<organism evidence="2 3">
    <name type="scientific">Nesidiocoris tenuis</name>
    <dbReference type="NCBI Taxonomy" id="355587"/>
    <lineage>
        <taxon>Eukaryota</taxon>
        <taxon>Metazoa</taxon>
        <taxon>Ecdysozoa</taxon>
        <taxon>Arthropoda</taxon>
        <taxon>Hexapoda</taxon>
        <taxon>Insecta</taxon>
        <taxon>Pterygota</taxon>
        <taxon>Neoptera</taxon>
        <taxon>Paraneoptera</taxon>
        <taxon>Hemiptera</taxon>
        <taxon>Heteroptera</taxon>
        <taxon>Panheteroptera</taxon>
        <taxon>Cimicomorpha</taxon>
        <taxon>Miridae</taxon>
        <taxon>Dicyphina</taxon>
        <taxon>Nesidiocoris</taxon>
    </lineage>
</organism>
<proteinExistence type="predicted"/>